<proteinExistence type="predicted"/>
<name>A0ACB9GU13_9ASTR</name>
<reference evidence="1 2" key="2">
    <citation type="journal article" date="2022" name="Mol. Ecol. Resour.">
        <title>The genomes of chicory, endive, great burdock and yacon provide insights into Asteraceae paleo-polyploidization history and plant inulin production.</title>
        <authorList>
            <person name="Fan W."/>
            <person name="Wang S."/>
            <person name="Wang H."/>
            <person name="Wang A."/>
            <person name="Jiang F."/>
            <person name="Liu H."/>
            <person name="Zhao H."/>
            <person name="Xu D."/>
            <person name="Zhang Y."/>
        </authorList>
    </citation>
    <scope>NUCLEOTIDE SEQUENCE [LARGE SCALE GENOMIC DNA]</scope>
    <source>
        <strain evidence="2">cv. Yunnan</strain>
        <tissue evidence="1">Leaves</tissue>
    </source>
</reference>
<gene>
    <name evidence="1" type="ORF">L1987_45326</name>
</gene>
<evidence type="ECO:0000313" key="1">
    <source>
        <dbReference type="EMBL" id="KAI3786192.1"/>
    </source>
</evidence>
<organism evidence="1 2">
    <name type="scientific">Smallanthus sonchifolius</name>
    <dbReference type="NCBI Taxonomy" id="185202"/>
    <lineage>
        <taxon>Eukaryota</taxon>
        <taxon>Viridiplantae</taxon>
        <taxon>Streptophyta</taxon>
        <taxon>Embryophyta</taxon>
        <taxon>Tracheophyta</taxon>
        <taxon>Spermatophyta</taxon>
        <taxon>Magnoliopsida</taxon>
        <taxon>eudicotyledons</taxon>
        <taxon>Gunneridae</taxon>
        <taxon>Pentapetalae</taxon>
        <taxon>asterids</taxon>
        <taxon>campanulids</taxon>
        <taxon>Asterales</taxon>
        <taxon>Asteraceae</taxon>
        <taxon>Asteroideae</taxon>
        <taxon>Heliantheae alliance</taxon>
        <taxon>Millerieae</taxon>
        <taxon>Smallanthus</taxon>
    </lineage>
</organism>
<reference evidence="2" key="1">
    <citation type="journal article" date="2022" name="Mol. Ecol. Resour.">
        <title>The genomes of chicory, endive, great burdock and yacon provide insights into Asteraceae palaeo-polyploidization history and plant inulin production.</title>
        <authorList>
            <person name="Fan W."/>
            <person name="Wang S."/>
            <person name="Wang H."/>
            <person name="Wang A."/>
            <person name="Jiang F."/>
            <person name="Liu H."/>
            <person name="Zhao H."/>
            <person name="Xu D."/>
            <person name="Zhang Y."/>
        </authorList>
    </citation>
    <scope>NUCLEOTIDE SEQUENCE [LARGE SCALE GENOMIC DNA]</scope>
    <source>
        <strain evidence="2">cv. Yunnan</strain>
    </source>
</reference>
<comment type="caution">
    <text evidence="1">The sequence shown here is derived from an EMBL/GenBank/DDBJ whole genome shotgun (WGS) entry which is preliminary data.</text>
</comment>
<sequence>MNNGNPFKSNTKISIEINGLEVVRSRFLRKISKTNSGDFQCLRGSDPLFETMKEALGCRQWLKNIANFYLFVGTRWMFNVNLIDMQEWRKKTLISAHNKYLQLVMRDWLSRRIVYTIQFRTIFM</sequence>
<dbReference type="EMBL" id="CM042031">
    <property type="protein sequence ID" value="KAI3786192.1"/>
    <property type="molecule type" value="Genomic_DNA"/>
</dbReference>
<evidence type="ECO:0000313" key="2">
    <source>
        <dbReference type="Proteomes" id="UP001056120"/>
    </source>
</evidence>
<dbReference type="Proteomes" id="UP001056120">
    <property type="component" value="Linkage Group LG14"/>
</dbReference>
<accession>A0ACB9GU13</accession>
<protein>
    <submittedName>
        <fullName evidence="1">Uncharacterized protein</fullName>
    </submittedName>
</protein>
<keyword evidence="2" id="KW-1185">Reference proteome</keyword>